<dbReference type="Proteomes" id="UP000887013">
    <property type="component" value="Unassembled WGS sequence"/>
</dbReference>
<dbReference type="PROSITE" id="PS50158">
    <property type="entry name" value="ZF_CCHC"/>
    <property type="match status" value="1"/>
</dbReference>
<proteinExistence type="predicted"/>
<evidence type="ECO:0000313" key="5">
    <source>
        <dbReference type="Proteomes" id="UP000887013"/>
    </source>
</evidence>
<comment type="caution">
    <text evidence="4">The sequence shown here is derived from an EMBL/GenBank/DDBJ whole genome shotgun (WGS) entry which is preliminary data.</text>
</comment>
<feature type="region of interest" description="Disordered" evidence="2">
    <location>
        <begin position="652"/>
        <end position="672"/>
    </location>
</feature>
<dbReference type="EMBL" id="BMAW01027286">
    <property type="protein sequence ID" value="GFU01463.1"/>
    <property type="molecule type" value="Genomic_DNA"/>
</dbReference>
<evidence type="ECO:0000256" key="2">
    <source>
        <dbReference type="SAM" id="MobiDB-lite"/>
    </source>
</evidence>
<keyword evidence="5" id="KW-1185">Reference proteome</keyword>
<keyword evidence="4" id="KW-0808">Transferase</keyword>
<dbReference type="Gene3D" id="2.40.70.10">
    <property type="entry name" value="Acid Proteases"/>
    <property type="match status" value="1"/>
</dbReference>
<dbReference type="PANTHER" id="PTHR47331">
    <property type="entry name" value="PHD-TYPE DOMAIN-CONTAINING PROTEIN"/>
    <property type="match status" value="1"/>
</dbReference>
<sequence>MSVESLRVKQKSLRSSFTMCCTSIEEALKKDTTLTDLYALQRQIMDKFTRLDTVQEHILELLLSDDLVSSEYEEDFTKAEKYRDKMNQLSAELENTDPTSEGLDSGRTLDRLMTFLRKEVESEEMILLARTGLGSPQRQKSKATVEEPFLATSAALVNTKGGRSGKQKFCLFCSQCNHWSSDCLIGKKLSLNDKKSILIRNRACFRCLNKGHNARSCRLKMLKCMNCDDKSHHTLLCNKNEEFDLKNETVGATISNSLANQSLITNVYLQTIVLKLCYNNNEMVLRCLLDNGSQKSYLTQRVIDHLNLKPVSKQTIVHGLFGGRETAPRKHFLYNVIIKSIDDSFSCQIKVLSENKICGYLPKVNDLQVLSEIKEKSILVPDLCNSVNEIDMLLGADVISVILSGRTIKLKSGLIAIGTMLGFTLMGKTSQIVNDNNEISVPTTRERQLSMFLNQLNVKELWDIETIGIRDPVENVKSEIQHSDMIERFQKNIETLPNVRYEVALPFKIEGQLTDNKDLSDFAKFQRRVKFRAKLLKDLRGRFRKEYLGLLVQKAHKTSRAFKVGEIVLIENPNKKRLYWPLGKVVELIPGRDEKVRTLKLRCNKTEIIRPIQRVFPLEIQSAETAELDVVPLDADAPKIPSANVDVSESTMIPVDAPPNRPKLSRYGRTIR</sequence>
<feature type="domain" description="CCHC-type" evidence="3">
    <location>
        <begin position="204"/>
        <end position="218"/>
    </location>
</feature>
<evidence type="ECO:0000313" key="4">
    <source>
        <dbReference type="EMBL" id="GFU01463.1"/>
    </source>
</evidence>
<evidence type="ECO:0000256" key="1">
    <source>
        <dbReference type="PROSITE-ProRule" id="PRU00047"/>
    </source>
</evidence>
<keyword evidence="1" id="KW-0479">Metal-binding</keyword>
<dbReference type="GO" id="GO:0008270">
    <property type="term" value="F:zinc ion binding"/>
    <property type="evidence" value="ECO:0007669"/>
    <property type="project" value="UniProtKB-KW"/>
</dbReference>
<dbReference type="InterPro" id="IPR036875">
    <property type="entry name" value="Znf_CCHC_sf"/>
</dbReference>
<dbReference type="GO" id="GO:0003676">
    <property type="term" value="F:nucleic acid binding"/>
    <property type="evidence" value="ECO:0007669"/>
    <property type="project" value="InterPro"/>
</dbReference>
<dbReference type="Pfam" id="PF18701">
    <property type="entry name" value="DUF5641"/>
    <property type="match status" value="1"/>
</dbReference>
<accession>A0A8X6Q1P4</accession>
<dbReference type="GO" id="GO:0003964">
    <property type="term" value="F:RNA-directed DNA polymerase activity"/>
    <property type="evidence" value="ECO:0007669"/>
    <property type="project" value="UniProtKB-KW"/>
</dbReference>
<gene>
    <name evidence="4" type="primary">X975_15193</name>
    <name evidence="4" type="ORF">NPIL_88411</name>
</gene>
<reference evidence="4" key="1">
    <citation type="submission" date="2020-08" db="EMBL/GenBank/DDBJ databases">
        <title>Multicomponent nature underlies the extraordinary mechanical properties of spider dragline silk.</title>
        <authorList>
            <person name="Kono N."/>
            <person name="Nakamura H."/>
            <person name="Mori M."/>
            <person name="Yoshida Y."/>
            <person name="Ohtoshi R."/>
            <person name="Malay A.D."/>
            <person name="Moran D.A.P."/>
            <person name="Tomita M."/>
            <person name="Numata K."/>
            <person name="Arakawa K."/>
        </authorList>
    </citation>
    <scope>NUCLEOTIDE SEQUENCE</scope>
</reference>
<dbReference type="InterPro" id="IPR021109">
    <property type="entry name" value="Peptidase_aspartic_dom_sf"/>
</dbReference>
<keyword evidence="1" id="KW-0862">Zinc</keyword>
<keyword evidence="4" id="KW-0695">RNA-directed DNA polymerase</keyword>
<dbReference type="PANTHER" id="PTHR47331:SF5">
    <property type="entry name" value="RIBONUCLEASE H"/>
    <property type="match status" value="1"/>
</dbReference>
<protein>
    <submittedName>
        <fullName evidence="4">Putative RNA-directed DNA polymerase from transposon X-element</fullName>
    </submittedName>
</protein>
<feature type="non-terminal residue" evidence="4">
    <location>
        <position position="672"/>
    </location>
</feature>
<organism evidence="4 5">
    <name type="scientific">Nephila pilipes</name>
    <name type="common">Giant wood spider</name>
    <name type="synonym">Nephila maculata</name>
    <dbReference type="NCBI Taxonomy" id="299642"/>
    <lineage>
        <taxon>Eukaryota</taxon>
        <taxon>Metazoa</taxon>
        <taxon>Ecdysozoa</taxon>
        <taxon>Arthropoda</taxon>
        <taxon>Chelicerata</taxon>
        <taxon>Arachnida</taxon>
        <taxon>Araneae</taxon>
        <taxon>Araneomorphae</taxon>
        <taxon>Entelegynae</taxon>
        <taxon>Araneoidea</taxon>
        <taxon>Nephilidae</taxon>
        <taxon>Nephila</taxon>
    </lineage>
</organism>
<dbReference type="InterPro" id="IPR040676">
    <property type="entry name" value="DUF5641"/>
</dbReference>
<dbReference type="InterPro" id="IPR001878">
    <property type="entry name" value="Znf_CCHC"/>
</dbReference>
<keyword evidence="1" id="KW-0863">Zinc-finger</keyword>
<name>A0A8X6Q1P4_NEPPI</name>
<keyword evidence="4" id="KW-0548">Nucleotidyltransferase</keyword>
<dbReference type="SUPFAM" id="SSF57756">
    <property type="entry name" value="Retrovirus zinc finger-like domains"/>
    <property type="match status" value="1"/>
</dbReference>
<dbReference type="OrthoDB" id="6435967at2759"/>
<evidence type="ECO:0000259" key="3">
    <source>
        <dbReference type="PROSITE" id="PS50158"/>
    </source>
</evidence>
<dbReference type="AlphaFoldDB" id="A0A8X6Q1P4"/>
<feature type="compositionally biased region" description="Basic residues" evidence="2">
    <location>
        <begin position="663"/>
        <end position="672"/>
    </location>
</feature>